<evidence type="ECO:0000313" key="3">
    <source>
        <dbReference type="Proteomes" id="UP000598146"/>
    </source>
</evidence>
<dbReference type="SUPFAM" id="SSF50249">
    <property type="entry name" value="Nucleic acid-binding proteins"/>
    <property type="match status" value="1"/>
</dbReference>
<proteinExistence type="predicted"/>
<dbReference type="Gene3D" id="2.40.50.140">
    <property type="entry name" value="Nucleic acid-binding proteins"/>
    <property type="match status" value="1"/>
</dbReference>
<dbReference type="RefSeq" id="WP_196416252.1">
    <property type="nucleotide sequence ID" value="NZ_JADQTO010000011.1"/>
</dbReference>
<dbReference type="Proteomes" id="UP000598146">
    <property type="component" value="Unassembled WGS sequence"/>
</dbReference>
<reference evidence="2" key="1">
    <citation type="submission" date="2020-11" db="EMBL/GenBank/DDBJ databases">
        <title>Isolation and identification of active actinomycetes.</title>
        <authorList>
            <person name="Sun X."/>
        </authorList>
    </citation>
    <scope>NUCLEOTIDE SEQUENCE</scope>
    <source>
        <strain evidence="2">NEAU-A11</strain>
    </source>
</reference>
<dbReference type="SMART" id="SM00316">
    <property type="entry name" value="S1"/>
    <property type="match status" value="1"/>
</dbReference>
<dbReference type="InterPro" id="IPR012340">
    <property type="entry name" value="NA-bd_OB-fold"/>
</dbReference>
<feature type="domain" description="S1 motif" evidence="1">
    <location>
        <begin position="17"/>
        <end position="78"/>
    </location>
</feature>
<accession>A0A931CC90</accession>
<organism evidence="2 3">
    <name type="scientific">Actinoplanes aureus</name>
    <dbReference type="NCBI Taxonomy" id="2792083"/>
    <lineage>
        <taxon>Bacteria</taxon>
        <taxon>Bacillati</taxon>
        <taxon>Actinomycetota</taxon>
        <taxon>Actinomycetes</taxon>
        <taxon>Micromonosporales</taxon>
        <taxon>Micromonosporaceae</taxon>
        <taxon>Actinoplanes</taxon>
    </lineage>
</organism>
<dbReference type="GO" id="GO:0003676">
    <property type="term" value="F:nucleic acid binding"/>
    <property type="evidence" value="ECO:0007669"/>
    <property type="project" value="InterPro"/>
</dbReference>
<name>A0A931CC90_9ACTN</name>
<dbReference type="Pfam" id="PF00575">
    <property type="entry name" value="S1"/>
    <property type="match status" value="1"/>
</dbReference>
<sequence length="85" mass="9233">MKALQEDPLVRFADRVGEVLSGPVVKVVPFGVFVRVAPGIAGLLHESVLTQEPAMGTMVTVTIAEVDRPRRRVRLEPAPVEEAKC</sequence>
<evidence type="ECO:0000259" key="1">
    <source>
        <dbReference type="PROSITE" id="PS50126"/>
    </source>
</evidence>
<keyword evidence="3" id="KW-1185">Reference proteome</keyword>
<gene>
    <name evidence="2" type="ORF">I4J89_23780</name>
</gene>
<dbReference type="EMBL" id="JADQTO010000011">
    <property type="protein sequence ID" value="MBG0564473.1"/>
    <property type="molecule type" value="Genomic_DNA"/>
</dbReference>
<comment type="caution">
    <text evidence="2">The sequence shown here is derived from an EMBL/GenBank/DDBJ whole genome shotgun (WGS) entry which is preliminary data.</text>
</comment>
<dbReference type="InterPro" id="IPR003029">
    <property type="entry name" value="S1_domain"/>
</dbReference>
<evidence type="ECO:0000313" key="2">
    <source>
        <dbReference type="EMBL" id="MBG0564473.1"/>
    </source>
</evidence>
<dbReference type="PROSITE" id="PS50126">
    <property type="entry name" value="S1"/>
    <property type="match status" value="1"/>
</dbReference>
<protein>
    <submittedName>
        <fullName evidence="2">S1 RNA-binding domain-containing protein</fullName>
    </submittedName>
</protein>
<dbReference type="AlphaFoldDB" id="A0A931CC90"/>